<protein>
    <submittedName>
        <fullName evidence="1">Uncharacterized protein</fullName>
    </submittedName>
</protein>
<dbReference type="EMBL" id="QZAS01000049">
    <property type="protein sequence ID" value="THX01344.1"/>
    <property type="molecule type" value="Genomic_DNA"/>
</dbReference>
<gene>
    <name evidence="1" type="ORF">D6D13_08971</name>
</gene>
<proteinExistence type="predicted"/>
<name>A0A4S9C6T4_AURPU</name>
<sequence length="205" mass="22619">MSGVWSADLLGGSSSHVVPCGVVSERHGCTSTIHALTKSDVLLKPWRSAMLVKYTSRRVFGCGEAEIWCRNALVRRATAETKGHTEQRYGPSVASVVADMSNSATTRSTVDCNSRFIGADSVSLAPRVTRAQARVCRRETTGAWPKHLNVSANWQLREASQQHLVIALHGKRRLHTTLHQTLDCRRLVFLGRRPLAVSTYQSQDP</sequence>
<evidence type="ECO:0000313" key="1">
    <source>
        <dbReference type="EMBL" id="THX01344.1"/>
    </source>
</evidence>
<reference evidence="1" key="1">
    <citation type="submission" date="2018-10" db="EMBL/GenBank/DDBJ databases">
        <title>Fifty Aureobasidium pullulans genomes reveal a recombining polyextremotolerant generalist.</title>
        <authorList>
            <person name="Gostincar C."/>
            <person name="Turk M."/>
            <person name="Zajc J."/>
            <person name="Gunde-Cimerman N."/>
        </authorList>
    </citation>
    <scope>NUCLEOTIDE SEQUENCE [LARGE SCALE GENOMIC DNA]</scope>
    <source>
        <strain evidence="1">EXF-10085</strain>
    </source>
</reference>
<comment type="caution">
    <text evidence="1">The sequence shown here is derived from an EMBL/GenBank/DDBJ whole genome shotgun (WGS) entry which is preliminary data.</text>
</comment>
<accession>A0A4S9C6T4</accession>
<dbReference type="AlphaFoldDB" id="A0A4S9C6T4"/>
<organism evidence="1">
    <name type="scientific">Aureobasidium pullulans</name>
    <name type="common">Black yeast</name>
    <name type="synonym">Pullularia pullulans</name>
    <dbReference type="NCBI Taxonomy" id="5580"/>
    <lineage>
        <taxon>Eukaryota</taxon>
        <taxon>Fungi</taxon>
        <taxon>Dikarya</taxon>
        <taxon>Ascomycota</taxon>
        <taxon>Pezizomycotina</taxon>
        <taxon>Dothideomycetes</taxon>
        <taxon>Dothideomycetidae</taxon>
        <taxon>Dothideales</taxon>
        <taxon>Saccotheciaceae</taxon>
        <taxon>Aureobasidium</taxon>
    </lineage>
</organism>